<evidence type="ECO:0000256" key="1">
    <source>
        <dbReference type="SAM" id="MobiDB-lite"/>
    </source>
</evidence>
<feature type="compositionally biased region" description="Basic and acidic residues" evidence="1">
    <location>
        <begin position="144"/>
        <end position="159"/>
    </location>
</feature>
<reference evidence="2 3" key="1">
    <citation type="submission" date="2020-01" db="EMBL/GenBank/DDBJ databases">
        <authorList>
            <consortium name="DOE Joint Genome Institute"/>
            <person name="Haridas S."/>
            <person name="Albert R."/>
            <person name="Binder M."/>
            <person name="Bloem J."/>
            <person name="Labutti K."/>
            <person name="Salamov A."/>
            <person name="Andreopoulos B."/>
            <person name="Baker S.E."/>
            <person name="Barry K."/>
            <person name="Bills G."/>
            <person name="Bluhm B.H."/>
            <person name="Cannon C."/>
            <person name="Castanera R."/>
            <person name="Culley D.E."/>
            <person name="Daum C."/>
            <person name="Ezra D."/>
            <person name="Gonzalez J.B."/>
            <person name="Henrissat B."/>
            <person name="Kuo A."/>
            <person name="Liang C."/>
            <person name="Lipzen A."/>
            <person name="Lutzoni F."/>
            <person name="Magnuson J."/>
            <person name="Mondo S."/>
            <person name="Nolan M."/>
            <person name="Ohm R."/>
            <person name="Pangilinan J."/>
            <person name="Park H.-J.H."/>
            <person name="Ramirez L."/>
            <person name="Alfaro M."/>
            <person name="Sun H."/>
            <person name="Tritt A."/>
            <person name="Yoshinaga Y."/>
            <person name="Zwiers L.-H.L."/>
            <person name="Turgeon B.G."/>
            <person name="Goodwin S.B."/>
            <person name="Spatafora J.W."/>
            <person name="Crous P.W."/>
            <person name="Grigoriev I.V."/>
        </authorList>
    </citation>
    <scope>NUCLEOTIDE SEQUENCE [LARGE SCALE GENOMIC DNA]</scope>
    <source>
        <strain evidence="2 3">CBS 611.86</strain>
    </source>
</reference>
<feature type="region of interest" description="Disordered" evidence="1">
    <location>
        <begin position="1"/>
        <end position="159"/>
    </location>
</feature>
<evidence type="ECO:0000313" key="2">
    <source>
        <dbReference type="EMBL" id="KAF2870731.1"/>
    </source>
</evidence>
<feature type="compositionally biased region" description="Basic and acidic residues" evidence="1">
    <location>
        <begin position="63"/>
        <end position="76"/>
    </location>
</feature>
<protein>
    <submittedName>
        <fullName evidence="2">Uncharacterized protein</fullName>
    </submittedName>
</protein>
<sequence>MVLAPPSYKNSSSRPGPGHSMPCYGKHGNWAAQIPFAASSLPQLPHADNPRPGPRRYPGRIGSRSEESDQAQDYRECFFSSRVQNPKPQTPNHSHQTKSHSLLLHFTLTPSHTPARINQAHPSHPIPSRSDPVPSPTHRVGHCHGTDQQRRTADVDHLA</sequence>
<dbReference type="EMBL" id="JAADJZ010000013">
    <property type="protein sequence ID" value="KAF2870731.1"/>
    <property type="molecule type" value="Genomic_DNA"/>
</dbReference>
<keyword evidence="3" id="KW-1185">Reference proteome</keyword>
<accession>A0A7C8I8E1</accession>
<name>A0A7C8I8E1_9PLEO</name>
<proteinExistence type="predicted"/>
<comment type="caution">
    <text evidence="2">The sequence shown here is derived from an EMBL/GenBank/DDBJ whole genome shotgun (WGS) entry which is preliminary data.</text>
</comment>
<dbReference type="AlphaFoldDB" id="A0A7C8I8E1"/>
<dbReference type="Proteomes" id="UP000481861">
    <property type="component" value="Unassembled WGS sequence"/>
</dbReference>
<organism evidence="2 3">
    <name type="scientific">Massariosphaeria phaeospora</name>
    <dbReference type="NCBI Taxonomy" id="100035"/>
    <lineage>
        <taxon>Eukaryota</taxon>
        <taxon>Fungi</taxon>
        <taxon>Dikarya</taxon>
        <taxon>Ascomycota</taxon>
        <taxon>Pezizomycotina</taxon>
        <taxon>Dothideomycetes</taxon>
        <taxon>Pleosporomycetidae</taxon>
        <taxon>Pleosporales</taxon>
        <taxon>Pleosporales incertae sedis</taxon>
        <taxon>Massariosphaeria</taxon>
    </lineage>
</organism>
<gene>
    <name evidence="2" type="ORF">BDV95DRAFT_595438</name>
</gene>
<evidence type="ECO:0000313" key="3">
    <source>
        <dbReference type="Proteomes" id="UP000481861"/>
    </source>
</evidence>
<feature type="compositionally biased region" description="Polar residues" evidence="1">
    <location>
        <begin position="81"/>
        <end position="94"/>
    </location>
</feature>